<organism evidence="1 2">
    <name type="scientific">Oryzias melastigma</name>
    <name type="common">Marine medaka</name>
    <dbReference type="NCBI Taxonomy" id="30732"/>
    <lineage>
        <taxon>Eukaryota</taxon>
        <taxon>Metazoa</taxon>
        <taxon>Chordata</taxon>
        <taxon>Craniata</taxon>
        <taxon>Vertebrata</taxon>
        <taxon>Euteleostomi</taxon>
        <taxon>Actinopterygii</taxon>
        <taxon>Neopterygii</taxon>
        <taxon>Teleostei</taxon>
        <taxon>Neoteleostei</taxon>
        <taxon>Acanthomorphata</taxon>
        <taxon>Ovalentaria</taxon>
        <taxon>Atherinomorphae</taxon>
        <taxon>Beloniformes</taxon>
        <taxon>Adrianichthyidae</taxon>
        <taxon>Oryziinae</taxon>
        <taxon>Oryzias</taxon>
    </lineage>
</organism>
<dbReference type="AlphaFoldDB" id="A0A834F1K0"/>
<reference evidence="1" key="1">
    <citation type="journal article" name="BMC Genomics">
        <title>Long-read sequencing and de novo genome assembly of marine medaka (Oryzias melastigma).</title>
        <authorList>
            <person name="Liang P."/>
            <person name="Saqib H.S.A."/>
            <person name="Ni X."/>
            <person name="Shen Y."/>
        </authorList>
    </citation>
    <scope>NUCLEOTIDE SEQUENCE</scope>
    <source>
        <strain evidence="1">Bigg-433</strain>
    </source>
</reference>
<protein>
    <submittedName>
        <fullName evidence="1">Uncharacterized protein</fullName>
    </submittedName>
</protein>
<name>A0A834F1K0_ORYME</name>
<proteinExistence type="predicted"/>
<accession>A0A834F1K0</accession>
<sequence length="136" mass="14851">MRRHFTSCNVIGRYPGRAAGHVLDPPAAELIKVIGSRCVRAVRFCGMEFCAEFRKISNSKSFWPRRRSPPLPLSIEAQSVPGVLKGTCIQLSVLPGRRAAALRPSGAVPPLYDLLAPCRRFSLSFVAAVPLFTLSS</sequence>
<dbReference type="EMBL" id="WKFB01000815">
    <property type="protein sequence ID" value="KAF6717689.1"/>
    <property type="molecule type" value="Genomic_DNA"/>
</dbReference>
<gene>
    <name evidence="1" type="ORF">FQA47_005696</name>
</gene>
<evidence type="ECO:0000313" key="2">
    <source>
        <dbReference type="Proteomes" id="UP000646548"/>
    </source>
</evidence>
<comment type="caution">
    <text evidence="1">The sequence shown here is derived from an EMBL/GenBank/DDBJ whole genome shotgun (WGS) entry which is preliminary data.</text>
</comment>
<evidence type="ECO:0000313" key="1">
    <source>
        <dbReference type="EMBL" id="KAF6717689.1"/>
    </source>
</evidence>
<dbReference type="Proteomes" id="UP000646548">
    <property type="component" value="Unassembled WGS sequence"/>
</dbReference>